<proteinExistence type="predicted"/>
<dbReference type="OrthoDB" id="295776at2157"/>
<dbReference type="CDD" id="cd16345">
    <property type="entry name" value="LMWP_ArsC"/>
    <property type="match status" value="1"/>
</dbReference>
<keyword evidence="1" id="KW-0059">Arsenical resistance</keyword>
<feature type="domain" description="Phosphotyrosine protein phosphatase I" evidence="2">
    <location>
        <begin position="1"/>
        <end position="121"/>
    </location>
</feature>
<dbReference type="PANTHER" id="PTHR43428:SF1">
    <property type="entry name" value="ARSENATE REDUCTASE"/>
    <property type="match status" value="1"/>
</dbReference>
<dbReference type="SMART" id="SM00226">
    <property type="entry name" value="LMWPc"/>
    <property type="match status" value="1"/>
</dbReference>
<accession>D2RGH8</accession>
<reference evidence="3 4" key="1">
    <citation type="journal article" date="2010" name="Stand. Genomic Sci.">
        <title>Complete genome sequence of Archaeoglobus profundus type strain (AV18).</title>
        <authorList>
            <person name="von Jan M."/>
            <person name="Lapidus A."/>
            <person name="Del Rio T.G."/>
            <person name="Copeland A."/>
            <person name="Tice H."/>
            <person name="Cheng J.F."/>
            <person name="Lucas S."/>
            <person name="Chen F."/>
            <person name="Nolan M."/>
            <person name="Goodwin L."/>
            <person name="Han C."/>
            <person name="Pitluck S."/>
            <person name="Liolios K."/>
            <person name="Ivanova N."/>
            <person name="Mavromatis K."/>
            <person name="Ovchinnikova G."/>
            <person name="Chertkov O."/>
            <person name="Pati A."/>
            <person name="Chen A."/>
            <person name="Palaniappan K."/>
            <person name="Land M."/>
            <person name="Hauser L."/>
            <person name="Chang Y.J."/>
            <person name="Jeffries C.D."/>
            <person name="Saunders E."/>
            <person name="Brettin T."/>
            <person name="Detter J.C."/>
            <person name="Chain P."/>
            <person name="Eichinger K."/>
            <person name="Huber H."/>
            <person name="Spring S."/>
            <person name="Rohde M."/>
            <person name="Goker M."/>
            <person name="Wirth R."/>
            <person name="Woyke T."/>
            <person name="Bristow J."/>
            <person name="Eisen J.A."/>
            <person name="Markowitz V."/>
            <person name="Hugenholtz P."/>
            <person name="Kyrpides N.C."/>
            <person name="Klenk H.P."/>
        </authorList>
    </citation>
    <scope>NUCLEOTIDE SEQUENCE [LARGE SCALE GENOMIC DNA]</scope>
    <source>
        <strain evidence="4">DSM 5631 / JCM 9629 / NBRC 100127 / Av18</strain>
    </source>
</reference>
<dbReference type="PANTHER" id="PTHR43428">
    <property type="entry name" value="ARSENATE REDUCTASE"/>
    <property type="match status" value="1"/>
</dbReference>
<protein>
    <submittedName>
        <fullName evidence="3">Protein-tyrosine phosphatase, low molecular weight</fullName>
    </submittedName>
</protein>
<evidence type="ECO:0000259" key="2">
    <source>
        <dbReference type="SMART" id="SM00226"/>
    </source>
</evidence>
<dbReference type="InterPro" id="IPR036196">
    <property type="entry name" value="Ptyr_pPase_sf"/>
</dbReference>
<dbReference type="GeneID" id="8738986"/>
<name>D2RGH8_ARCPA</name>
<organism evidence="3 4">
    <name type="scientific">Archaeoglobus profundus (strain DSM 5631 / JCM 9629 / NBRC 100127 / Av18)</name>
    <dbReference type="NCBI Taxonomy" id="572546"/>
    <lineage>
        <taxon>Archaea</taxon>
        <taxon>Methanobacteriati</taxon>
        <taxon>Methanobacteriota</taxon>
        <taxon>Archaeoglobi</taxon>
        <taxon>Archaeoglobales</taxon>
        <taxon>Archaeoglobaceae</taxon>
        <taxon>Archaeoglobus</taxon>
    </lineage>
</organism>
<gene>
    <name evidence="3" type="ordered locus">Arcpr_0333</name>
</gene>
<dbReference type="Proteomes" id="UP000001901">
    <property type="component" value="Chromosome"/>
</dbReference>
<keyword evidence="4" id="KW-1185">Reference proteome</keyword>
<dbReference type="AlphaFoldDB" id="D2RGH8"/>
<dbReference type="HOGENOM" id="CLU_071415_3_3_2"/>
<dbReference type="InterPro" id="IPR023485">
    <property type="entry name" value="Ptyr_pPase"/>
</dbReference>
<dbReference type="RefSeq" id="WP_012939739.1">
    <property type="nucleotide sequence ID" value="NC_013741.1"/>
</dbReference>
<dbReference type="GO" id="GO:0046685">
    <property type="term" value="P:response to arsenic-containing substance"/>
    <property type="evidence" value="ECO:0007669"/>
    <property type="project" value="UniProtKB-KW"/>
</dbReference>
<dbReference type="EMBL" id="CP001857">
    <property type="protein sequence ID" value="ADB57403.1"/>
    <property type="molecule type" value="Genomic_DNA"/>
</dbReference>
<dbReference type="eggNOG" id="arCOG04425">
    <property type="taxonomic scope" value="Archaea"/>
</dbReference>
<dbReference type="SUPFAM" id="SSF52788">
    <property type="entry name" value="Phosphotyrosine protein phosphatases I"/>
    <property type="match status" value="1"/>
</dbReference>
<dbReference type="Gene3D" id="3.40.50.2300">
    <property type="match status" value="1"/>
</dbReference>
<evidence type="ECO:0000256" key="1">
    <source>
        <dbReference type="ARBA" id="ARBA00022849"/>
    </source>
</evidence>
<evidence type="ECO:0000313" key="3">
    <source>
        <dbReference type="EMBL" id="ADB57403.1"/>
    </source>
</evidence>
<evidence type="ECO:0000313" key="4">
    <source>
        <dbReference type="Proteomes" id="UP000001901"/>
    </source>
</evidence>
<dbReference type="PaxDb" id="572546-Arcpr_0333"/>
<dbReference type="Pfam" id="PF01451">
    <property type="entry name" value="LMWPc"/>
    <property type="match status" value="1"/>
</dbReference>
<dbReference type="STRING" id="572546.Arcpr_0333"/>
<dbReference type="KEGG" id="apo:Arcpr_0333"/>
<sequence>MIVLFVCRGNASRSQMAEAIFNYLAKGNFKAFSAGLKPAERVSSKAKAVLKEIGIEWNGKPKALTREMIEEADIIVAMCEGDFPKEKTIYWNVEDPMGKDLEFYRAVRDEIYRRVKELLNSLGSSVISP</sequence>